<gene>
    <name evidence="9" type="ORF">Nans01_23880</name>
</gene>
<evidence type="ECO:0008006" key="11">
    <source>
        <dbReference type="Google" id="ProtNLM"/>
    </source>
</evidence>
<accession>A0A9W6P6P9</accession>
<comment type="caution">
    <text evidence="9">The sequence shown here is derived from an EMBL/GenBank/DDBJ whole genome shotgun (WGS) entry which is preliminary data.</text>
</comment>
<protein>
    <recommendedName>
        <fullName evidence="11">DoxX family protein</fullName>
    </recommendedName>
</protein>
<keyword evidence="5 8" id="KW-1133">Transmembrane helix</keyword>
<dbReference type="Proteomes" id="UP001165092">
    <property type="component" value="Unassembled WGS sequence"/>
</dbReference>
<sequence length="188" mass="19231">MGVTRMALYDAAALAARMGLGAILAAHALLRLPADPTTAAVGPDAGMPLPEVVAQALPYLELSGGVAITVGLLTPIAGISVAIAMGGALLLGASDDALPPAKDLLPIAAEHPYVMTTALLSVLVAVNPGRVTMDRWLFGRRGGPARSEDREGTGGSAKRPDQAPPLPYSEEQVTTRRPSRASTAPRPT</sequence>
<organism evidence="9 10">
    <name type="scientific">Nocardiopsis ansamitocini</name>
    <dbReference type="NCBI Taxonomy" id="1670832"/>
    <lineage>
        <taxon>Bacteria</taxon>
        <taxon>Bacillati</taxon>
        <taxon>Actinomycetota</taxon>
        <taxon>Actinomycetes</taxon>
        <taxon>Streptosporangiales</taxon>
        <taxon>Nocardiopsidaceae</taxon>
        <taxon>Nocardiopsis</taxon>
    </lineage>
</organism>
<evidence type="ECO:0000256" key="4">
    <source>
        <dbReference type="ARBA" id="ARBA00022692"/>
    </source>
</evidence>
<feature type="transmembrane region" description="Helical" evidence="8">
    <location>
        <begin position="63"/>
        <end position="92"/>
    </location>
</feature>
<dbReference type="InterPro" id="IPR032808">
    <property type="entry name" value="DoxX"/>
</dbReference>
<evidence type="ECO:0000313" key="9">
    <source>
        <dbReference type="EMBL" id="GLU48037.1"/>
    </source>
</evidence>
<dbReference type="Pfam" id="PF07681">
    <property type="entry name" value="DoxX"/>
    <property type="match status" value="1"/>
</dbReference>
<keyword evidence="4 8" id="KW-0812">Transmembrane</keyword>
<evidence type="ECO:0000256" key="2">
    <source>
        <dbReference type="ARBA" id="ARBA00006679"/>
    </source>
</evidence>
<dbReference type="PANTHER" id="PTHR33452:SF1">
    <property type="entry name" value="INNER MEMBRANE PROTEIN YPHA-RELATED"/>
    <property type="match status" value="1"/>
</dbReference>
<evidence type="ECO:0000256" key="5">
    <source>
        <dbReference type="ARBA" id="ARBA00022989"/>
    </source>
</evidence>
<comment type="similarity">
    <text evidence="2">Belongs to the DoxX family.</text>
</comment>
<proteinExistence type="inferred from homology"/>
<evidence type="ECO:0000256" key="3">
    <source>
        <dbReference type="ARBA" id="ARBA00022475"/>
    </source>
</evidence>
<dbReference type="GO" id="GO:0005886">
    <property type="term" value="C:plasma membrane"/>
    <property type="evidence" value="ECO:0007669"/>
    <property type="project" value="UniProtKB-SubCell"/>
</dbReference>
<dbReference type="EMBL" id="BSQG01000003">
    <property type="protein sequence ID" value="GLU48037.1"/>
    <property type="molecule type" value="Genomic_DNA"/>
</dbReference>
<evidence type="ECO:0000256" key="7">
    <source>
        <dbReference type="SAM" id="MobiDB-lite"/>
    </source>
</evidence>
<dbReference type="AlphaFoldDB" id="A0A9W6P6P9"/>
<keyword evidence="3" id="KW-1003">Cell membrane</keyword>
<keyword evidence="6 8" id="KW-0472">Membrane</keyword>
<evidence type="ECO:0000256" key="1">
    <source>
        <dbReference type="ARBA" id="ARBA00004651"/>
    </source>
</evidence>
<comment type="subcellular location">
    <subcellularLocation>
        <location evidence="1">Cell membrane</location>
        <topology evidence="1">Multi-pass membrane protein</topology>
    </subcellularLocation>
</comment>
<evidence type="ECO:0000256" key="6">
    <source>
        <dbReference type="ARBA" id="ARBA00023136"/>
    </source>
</evidence>
<name>A0A9W6P6P9_9ACTN</name>
<keyword evidence="10" id="KW-1185">Reference proteome</keyword>
<dbReference type="RefSeq" id="WP_285759387.1">
    <property type="nucleotide sequence ID" value="NZ_BSQG01000003.1"/>
</dbReference>
<dbReference type="InterPro" id="IPR051907">
    <property type="entry name" value="DoxX-like_oxidoreductase"/>
</dbReference>
<dbReference type="PANTHER" id="PTHR33452">
    <property type="entry name" value="OXIDOREDUCTASE CATD-RELATED"/>
    <property type="match status" value="1"/>
</dbReference>
<evidence type="ECO:0000256" key="8">
    <source>
        <dbReference type="SAM" id="Phobius"/>
    </source>
</evidence>
<reference evidence="9" key="1">
    <citation type="submission" date="2023-02" db="EMBL/GenBank/DDBJ databases">
        <title>Nocardiopsis ansamitocini NBRC 112285.</title>
        <authorList>
            <person name="Ichikawa N."/>
            <person name="Sato H."/>
            <person name="Tonouchi N."/>
        </authorList>
    </citation>
    <scope>NUCLEOTIDE SEQUENCE</scope>
    <source>
        <strain evidence="9">NBRC 112285</strain>
    </source>
</reference>
<evidence type="ECO:0000313" key="10">
    <source>
        <dbReference type="Proteomes" id="UP001165092"/>
    </source>
</evidence>
<feature type="region of interest" description="Disordered" evidence="7">
    <location>
        <begin position="139"/>
        <end position="188"/>
    </location>
</feature>